<keyword evidence="9" id="KW-1185">Reference proteome</keyword>
<dbReference type="EMBL" id="CP096649">
    <property type="protein sequence ID" value="UQK59321.1"/>
    <property type="molecule type" value="Genomic_DNA"/>
</dbReference>
<evidence type="ECO:0000259" key="7">
    <source>
        <dbReference type="Pfam" id="PF00590"/>
    </source>
</evidence>
<comment type="function">
    <text evidence="6">Catalyzes the 2'-O-methylation of the ribose of cytidine 1402 (C1402) in 16S rRNA.</text>
</comment>
<dbReference type="InterPro" id="IPR018063">
    <property type="entry name" value="SAM_MeTrfase_RsmI_CS"/>
</dbReference>
<dbReference type="Proteomes" id="UP000831151">
    <property type="component" value="Chromosome"/>
</dbReference>
<dbReference type="InterPro" id="IPR014777">
    <property type="entry name" value="4pyrrole_Mease_sub1"/>
</dbReference>
<dbReference type="InterPro" id="IPR008189">
    <property type="entry name" value="rRNA_ssu_MeTfrase_I"/>
</dbReference>
<sequence length="278" mass="31054">MEMNKGTLYIVATPIGNYEDITLRALNVLKSVDYIACEDTRHTGVLLKHYEIKKPLFAYHKFNEIDKSSYIIELLSEGKSIAIVSDAGAPGISDPGVIAARAAREAGYTVTAIPGATAFVTSLMASGLDLSHFAFIGFAPQKDAKRKKFMEIYKSYTMPLIYYEAPHRLIAFLNTALEVYGDRMIFISRELTKVFEENLYMRISEAIAHFTENEPRGEFVITITGLDSDDDGETIDINEAARALIDEGLSMKDATHKLKELGFKKNDAYKALLEIKEE</sequence>
<accession>A0A9E7IXC7</accession>
<dbReference type="InterPro" id="IPR000878">
    <property type="entry name" value="4pyrrol_Mease"/>
</dbReference>
<dbReference type="NCBIfam" id="TIGR00096">
    <property type="entry name" value="16S rRNA (cytidine(1402)-2'-O)-methyltransferase"/>
    <property type="match status" value="1"/>
</dbReference>
<evidence type="ECO:0000256" key="1">
    <source>
        <dbReference type="ARBA" id="ARBA00022490"/>
    </source>
</evidence>
<dbReference type="KEGG" id="fms:M1R53_01220"/>
<dbReference type="EC" id="2.1.1.198" evidence="6"/>
<dbReference type="PIRSF" id="PIRSF005917">
    <property type="entry name" value="MTase_YraL"/>
    <property type="match status" value="1"/>
</dbReference>
<gene>
    <name evidence="6 8" type="primary">rsmI</name>
    <name evidence="8" type="ORF">M1R53_01220</name>
</gene>
<evidence type="ECO:0000313" key="8">
    <source>
        <dbReference type="EMBL" id="UQK59321.1"/>
    </source>
</evidence>
<organism evidence="8 9">
    <name type="scientific">Fenollaria massiliensis</name>
    <dbReference type="NCBI Taxonomy" id="938288"/>
    <lineage>
        <taxon>Bacteria</taxon>
        <taxon>Bacillati</taxon>
        <taxon>Bacillota</taxon>
        <taxon>Clostridia</taxon>
        <taxon>Eubacteriales</taxon>
        <taxon>Fenollaria</taxon>
    </lineage>
</organism>
<keyword evidence="5 6" id="KW-0949">S-adenosyl-L-methionine</keyword>
<dbReference type="Gene3D" id="3.40.1010.10">
    <property type="entry name" value="Cobalt-precorrin-4 Transmethylase, Domain 1"/>
    <property type="match status" value="1"/>
</dbReference>
<evidence type="ECO:0000256" key="4">
    <source>
        <dbReference type="ARBA" id="ARBA00022679"/>
    </source>
</evidence>
<dbReference type="InterPro" id="IPR014776">
    <property type="entry name" value="4pyrrole_Mease_sub2"/>
</dbReference>
<keyword evidence="2 6" id="KW-0698">rRNA processing</keyword>
<dbReference type="PROSITE" id="PS01296">
    <property type="entry name" value="RSMI"/>
    <property type="match status" value="1"/>
</dbReference>
<evidence type="ECO:0000256" key="5">
    <source>
        <dbReference type="ARBA" id="ARBA00022691"/>
    </source>
</evidence>
<feature type="domain" description="Tetrapyrrole methylase" evidence="7">
    <location>
        <begin position="7"/>
        <end position="198"/>
    </location>
</feature>
<dbReference type="PANTHER" id="PTHR46111:SF1">
    <property type="entry name" value="RIBOSOMAL RNA SMALL SUBUNIT METHYLTRANSFERASE I"/>
    <property type="match status" value="1"/>
</dbReference>
<evidence type="ECO:0000256" key="6">
    <source>
        <dbReference type="HAMAP-Rule" id="MF_01877"/>
    </source>
</evidence>
<evidence type="ECO:0000256" key="2">
    <source>
        <dbReference type="ARBA" id="ARBA00022552"/>
    </source>
</evidence>
<name>A0A9E7IXC7_9FIRM</name>
<comment type="similarity">
    <text evidence="6">Belongs to the methyltransferase superfamily. RsmI family.</text>
</comment>
<dbReference type="InterPro" id="IPR035996">
    <property type="entry name" value="4pyrrol_Methylase_sf"/>
</dbReference>
<dbReference type="AlphaFoldDB" id="A0A9E7IXC7"/>
<proteinExistence type="inferred from homology"/>
<protein>
    <recommendedName>
        <fullName evidence="6">Ribosomal RNA small subunit methyltransferase I</fullName>
        <ecNumber evidence="6">2.1.1.198</ecNumber>
    </recommendedName>
    <alternativeName>
        <fullName evidence="6">16S rRNA 2'-O-ribose C1402 methyltransferase</fullName>
    </alternativeName>
    <alternativeName>
        <fullName evidence="6">rRNA (cytidine-2'-O-)-methyltransferase RsmI</fullName>
    </alternativeName>
</protein>
<comment type="subcellular location">
    <subcellularLocation>
        <location evidence="6">Cytoplasm</location>
    </subcellularLocation>
</comment>
<dbReference type="FunFam" id="3.30.950.10:FF:000002">
    <property type="entry name" value="Ribosomal RNA small subunit methyltransferase I"/>
    <property type="match status" value="1"/>
</dbReference>
<keyword evidence="3 6" id="KW-0489">Methyltransferase</keyword>
<reference evidence="8" key="1">
    <citation type="submission" date="2022-04" db="EMBL/GenBank/DDBJ databases">
        <title>Complete genome sequences of Ezakiella coagulans and Fenollaria massiliensis.</title>
        <authorList>
            <person name="France M.T."/>
            <person name="Clifford J."/>
            <person name="Narina S."/>
            <person name="Rutt L."/>
            <person name="Ravel J."/>
        </authorList>
    </citation>
    <scope>NUCLEOTIDE SEQUENCE</scope>
    <source>
        <strain evidence="8">C0061C2</strain>
    </source>
</reference>
<dbReference type="Pfam" id="PF00590">
    <property type="entry name" value="TP_methylase"/>
    <property type="match status" value="1"/>
</dbReference>
<dbReference type="SUPFAM" id="SSF53790">
    <property type="entry name" value="Tetrapyrrole methylase"/>
    <property type="match status" value="1"/>
</dbReference>
<dbReference type="GO" id="GO:0005737">
    <property type="term" value="C:cytoplasm"/>
    <property type="evidence" value="ECO:0007669"/>
    <property type="project" value="UniProtKB-SubCell"/>
</dbReference>
<evidence type="ECO:0000313" key="9">
    <source>
        <dbReference type="Proteomes" id="UP000831151"/>
    </source>
</evidence>
<evidence type="ECO:0000256" key="3">
    <source>
        <dbReference type="ARBA" id="ARBA00022603"/>
    </source>
</evidence>
<dbReference type="GO" id="GO:0070677">
    <property type="term" value="F:rRNA (cytosine-2'-O-)-methyltransferase activity"/>
    <property type="evidence" value="ECO:0007669"/>
    <property type="project" value="UniProtKB-UniRule"/>
</dbReference>
<comment type="catalytic activity">
    <reaction evidence="6">
        <text>cytidine(1402) in 16S rRNA + S-adenosyl-L-methionine = 2'-O-methylcytidine(1402) in 16S rRNA + S-adenosyl-L-homocysteine + H(+)</text>
        <dbReference type="Rhea" id="RHEA:42924"/>
        <dbReference type="Rhea" id="RHEA-COMP:10285"/>
        <dbReference type="Rhea" id="RHEA-COMP:10286"/>
        <dbReference type="ChEBI" id="CHEBI:15378"/>
        <dbReference type="ChEBI" id="CHEBI:57856"/>
        <dbReference type="ChEBI" id="CHEBI:59789"/>
        <dbReference type="ChEBI" id="CHEBI:74495"/>
        <dbReference type="ChEBI" id="CHEBI:82748"/>
        <dbReference type="EC" id="2.1.1.198"/>
    </reaction>
</comment>
<keyword evidence="1 6" id="KW-0963">Cytoplasm</keyword>
<keyword evidence="4 6" id="KW-0808">Transferase</keyword>
<dbReference type="HAMAP" id="MF_01877">
    <property type="entry name" value="16SrRNA_methyltr_I"/>
    <property type="match status" value="1"/>
</dbReference>
<dbReference type="Gene3D" id="3.30.950.10">
    <property type="entry name" value="Methyltransferase, Cobalt-precorrin-4 Transmethylase, Domain 2"/>
    <property type="match status" value="1"/>
</dbReference>
<dbReference type="FunFam" id="3.40.1010.10:FF:000007">
    <property type="entry name" value="Ribosomal RNA small subunit methyltransferase I"/>
    <property type="match status" value="1"/>
</dbReference>
<dbReference type="CDD" id="cd11648">
    <property type="entry name" value="RsmI"/>
    <property type="match status" value="1"/>
</dbReference>
<dbReference type="RefSeq" id="WP_249242792.1">
    <property type="nucleotide sequence ID" value="NZ_CP096649.1"/>
</dbReference>
<dbReference type="PANTHER" id="PTHR46111">
    <property type="entry name" value="RIBOSOMAL RNA SMALL SUBUNIT METHYLTRANSFERASE I"/>
    <property type="match status" value="1"/>
</dbReference>